<dbReference type="GO" id="GO:0016297">
    <property type="term" value="F:fatty acyl-[ACP] hydrolase activity"/>
    <property type="evidence" value="ECO:0007669"/>
    <property type="project" value="UniProtKB-EC"/>
</dbReference>
<dbReference type="EC" id="3.1.2.14" evidence="8"/>
<evidence type="ECO:0000256" key="6">
    <source>
        <dbReference type="RuleBase" id="RU003983"/>
    </source>
</evidence>
<evidence type="ECO:0000256" key="2">
    <source>
        <dbReference type="ARBA" id="ARBA00022723"/>
    </source>
</evidence>
<sequence>MMNKLTRRLSKIPDEVQSEIEPYFMNTAPVVEEDGRKLQKLDYNTAGFVHTGLTCKNDEEIVAVLARELGHWKLNHSVYLFISIQIRTLLHFGGYALLRNSSSLFHSLGDMQSYFVEWSSMGYNNNVLQGSTLSGSTSTNTDDRPYVYNPMKKGIREAWQD</sequence>
<dbReference type="STRING" id="74649.A0A2P6RV37"/>
<dbReference type="GO" id="GO:0004222">
    <property type="term" value="F:metalloendopeptidase activity"/>
    <property type="evidence" value="ECO:0007669"/>
    <property type="project" value="InterPro"/>
</dbReference>
<evidence type="ECO:0000313" key="8">
    <source>
        <dbReference type="EMBL" id="PRQ50289.1"/>
    </source>
</evidence>
<keyword evidence="2" id="KW-0479">Metal-binding</keyword>
<comment type="caution">
    <text evidence="8">The sequence shown here is derived from an EMBL/GenBank/DDBJ whole genome shotgun (WGS) entry which is preliminary data.</text>
</comment>
<keyword evidence="5 6" id="KW-0482">Metalloprotease</keyword>
<dbReference type="GO" id="GO:0006508">
    <property type="term" value="P:proteolysis"/>
    <property type="evidence" value="ECO:0007669"/>
    <property type="project" value="UniProtKB-KW"/>
</dbReference>
<dbReference type="InterPro" id="IPR001915">
    <property type="entry name" value="Peptidase_M48"/>
</dbReference>
<feature type="domain" description="Peptidase M48" evidence="7">
    <location>
        <begin position="54"/>
        <end position="109"/>
    </location>
</feature>
<keyword evidence="3 6" id="KW-0378">Hydrolase</keyword>
<evidence type="ECO:0000256" key="5">
    <source>
        <dbReference type="ARBA" id="ARBA00023049"/>
    </source>
</evidence>
<comment type="similarity">
    <text evidence="6">Belongs to the peptidase M48 family.</text>
</comment>
<dbReference type="Gramene" id="PRQ50289">
    <property type="protein sequence ID" value="PRQ50289"/>
    <property type="gene ID" value="RchiOBHm_Chr2g0131551"/>
</dbReference>
<name>A0A2P6RV37_ROSCH</name>
<dbReference type="Pfam" id="PF01435">
    <property type="entry name" value="Peptidase_M48"/>
    <property type="match status" value="1"/>
</dbReference>
<keyword evidence="4 6" id="KW-0862">Zinc</keyword>
<evidence type="ECO:0000313" key="9">
    <source>
        <dbReference type="Proteomes" id="UP000238479"/>
    </source>
</evidence>
<dbReference type="Gene3D" id="3.30.2010.10">
    <property type="entry name" value="Metalloproteases ('zincins'), catalytic domain"/>
    <property type="match status" value="1"/>
</dbReference>
<gene>
    <name evidence="8" type="ORF">RchiOBHm_Chr2g0131551</name>
</gene>
<dbReference type="AlphaFoldDB" id="A0A2P6RV37"/>
<organism evidence="8 9">
    <name type="scientific">Rosa chinensis</name>
    <name type="common">China rose</name>
    <dbReference type="NCBI Taxonomy" id="74649"/>
    <lineage>
        <taxon>Eukaryota</taxon>
        <taxon>Viridiplantae</taxon>
        <taxon>Streptophyta</taxon>
        <taxon>Embryophyta</taxon>
        <taxon>Tracheophyta</taxon>
        <taxon>Spermatophyta</taxon>
        <taxon>Magnoliopsida</taxon>
        <taxon>eudicotyledons</taxon>
        <taxon>Gunneridae</taxon>
        <taxon>Pentapetalae</taxon>
        <taxon>rosids</taxon>
        <taxon>fabids</taxon>
        <taxon>Rosales</taxon>
        <taxon>Rosaceae</taxon>
        <taxon>Rosoideae</taxon>
        <taxon>Rosoideae incertae sedis</taxon>
        <taxon>Rosa</taxon>
    </lineage>
</organism>
<protein>
    <submittedName>
        <fullName evidence="8">Putative oleoyl-[acyl-carrier-protein] hydrolase</fullName>
        <ecNumber evidence="8">3.1.2.14</ecNumber>
    </submittedName>
</protein>
<reference evidence="8 9" key="1">
    <citation type="journal article" date="2018" name="Nat. Genet.">
        <title>The Rosa genome provides new insights in the design of modern roses.</title>
        <authorList>
            <person name="Bendahmane M."/>
        </authorList>
    </citation>
    <scope>NUCLEOTIDE SEQUENCE [LARGE SCALE GENOMIC DNA]</scope>
    <source>
        <strain evidence="9">cv. Old Blush</strain>
    </source>
</reference>
<comment type="cofactor">
    <cofactor evidence="6">
        <name>Zn(2+)</name>
        <dbReference type="ChEBI" id="CHEBI:29105"/>
    </cofactor>
    <text evidence="6">Binds 1 zinc ion per subunit.</text>
</comment>
<proteinExistence type="inferred from homology"/>
<dbReference type="Proteomes" id="UP000238479">
    <property type="component" value="Chromosome 2"/>
</dbReference>
<dbReference type="GO" id="GO:0046872">
    <property type="term" value="F:metal ion binding"/>
    <property type="evidence" value="ECO:0007669"/>
    <property type="project" value="UniProtKB-KW"/>
</dbReference>
<evidence type="ECO:0000256" key="4">
    <source>
        <dbReference type="ARBA" id="ARBA00022833"/>
    </source>
</evidence>
<keyword evidence="9" id="KW-1185">Reference proteome</keyword>
<evidence type="ECO:0000259" key="7">
    <source>
        <dbReference type="Pfam" id="PF01435"/>
    </source>
</evidence>
<evidence type="ECO:0000256" key="1">
    <source>
        <dbReference type="ARBA" id="ARBA00022670"/>
    </source>
</evidence>
<keyword evidence="1 6" id="KW-0645">Protease</keyword>
<dbReference type="OrthoDB" id="1724019at2759"/>
<dbReference type="PANTHER" id="PTHR10120">
    <property type="entry name" value="CAAX PRENYL PROTEASE 1"/>
    <property type="match status" value="1"/>
</dbReference>
<evidence type="ECO:0000256" key="3">
    <source>
        <dbReference type="ARBA" id="ARBA00022801"/>
    </source>
</evidence>
<dbReference type="EMBL" id="PDCK01000040">
    <property type="protein sequence ID" value="PRQ50289.1"/>
    <property type="molecule type" value="Genomic_DNA"/>
</dbReference>
<accession>A0A2P6RV37</accession>